<reference evidence="2" key="1">
    <citation type="submission" date="2025-08" db="UniProtKB">
        <authorList>
            <consortium name="WormBaseParasite"/>
        </authorList>
    </citation>
    <scope>IDENTIFICATION</scope>
</reference>
<evidence type="ECO:0000313" key="2">
    <source>
        <dbReference type="WBParaSite" id="JU765_v2.g6393.t2"/>
    </source>
</evidence>
<dbReference type="Proteomes" id="UP000887576">
    <property type="component" value="Unplaced"/>
</dbReference>
<name>A0AC34RFB8_9BILA</name>
<dbReference type="WBParaSite" id="JU765_v2.g6393.t2">
    <property type="protein sequence ID" value="JU765_v2.g6393.t2"/>
    <property type="gene ID" value="JU765_v2.g6393"/>
</dbReference>
<evidence type="ECO:0000313" key="1">
    <source>
        <dbReference type="Proteomes" id="UP000887576"/>
    </source>
</evidence>
<sequence length="234" mass="26925">MSVGAYSPFSLNSSYSEGDETEVSSSSHLDSLTISPPSYSVRETPDGRFFNTTLNITWPKRPIEGYYSTNEYYKRKAEMVALRTHKWVEHFKRGIKRHPEVFSLLHPEFVNEAICKSPKWFFGQVSPMKVAQEMVPQTGIVFYPLLEPDLNDVPQALNPIFAYKTQKNQVYLFELEFIAKKDVWVLSFPGYRSPGFSQMRQLVDYVRSTGFISPETGRIECLPVWHVDNAMTSV</sequence>
<protein>
    <submittedName>
        <fullName evidence="2">Uncharacterized protein</fullName>
    </submittedName>
</protein>
<proteinExistence type="predicted"/>
<accession>A0AC34RFB8</accession>
<organism evidence="1 2">
    <name type="scientific">Panagrolaimus sp. JU765</name>
    <dbReference type="NCBI Taxonomy" id="591449"/>
    <lineage>
        <taxon>Eukaryota</taxon>
        <taxon>Metazoa</taxon>
        <taxon>Ecdysozoa</taxon>
        <taxon>Nematoda</taxon>
        <taxon>Chromadorea</taxon>
        <taxon>Rhabditida</taxon>
        <taxon>Tylenchina</taxon>
        <taxon>Panagrolaimomorpha</taxon>
        <taxon>Panagrolaimoidea</taxon>
        <taxon>Panagrolaimidae</taxon>
        <taxon>Panagrolaimus</taxon>
    </lineage>
</organism>